<name>A0ABZ1ZYW1_STRNV</name>
<dbReference type="PANTHER" id="PTHR31836">
    <property type="match status" value="1"/>
</dbReference>
<protein>
    <submittedName>
        <fullName evidence="2">RlpA-like double-psi beta-barrel domain-containing protein</fullName>
    </submittedName>
</protein>
<keyword evidence="3" id="KW-1185">Reference proteome</keyword>
<dbReference type="Gene3D" id="2.60.40.760">
    <property type="entry name" value="Expansin, cellulose-binding-like domain"/>
    <property type="match status" value="1"/>
</dbReference>
<keyword evidence="1" id="KW-0732">Signal</keyword>
<dbReference type="InterPro" id="IPR036908">
    <property type="entry name" value="RlpA-like_sf"/>
</dbReference>
<gene>
    <name evidence="2" type="ORF">OG442_08970</name>
</gene>
<accession>A0ABZ1ZYW1</accession>
<dbReference type="Proteomes" id="UP001432209">
    <property type="component" value="Chromosome"/>
</dbReference>
<proteinExistence type="predicted"/>
<sequence length="325" mass="34673">MILFHYLRERSRAPLAALLSTLMLGSVAAAGVIVPSPAVAAETYGGVGTWFDKVGDTGGACGVPPAQIESQNFVALNVWDTPNNFANDPSPRPILADKSNIKGMYDNGLNCGRWVRINLSDFCDVANGGAPGAGICRGGTWAPDRYNGATLKAVVTDSCGDGNEWCRSDRNHLDVSRHGVGRFTMPDGTPAGDLIGTGAWNNRKVDWSFIPAPNYSGDIKIAFAEGAERYYAPLIISNLPNGIHGVEYFDGSAWQRAKMNGDSGQRYTIDANSAAKTSYTVRVIDANGQLLNGGRQYTFGRADCAQGSGKCSPSQNYNPVTYTTK</sequence>
<dbReference type="PANTHER" id="PTHR31836:SF28">
    <property type="entry name" value="SRCR DOMAIN-CONTAINING PROTEIN-RELATED"/>
    <property type="match status" value="1"/>
</dbReference>
<dbReference type="InterPro" id="IPR051477">
    <property type="entry name" value="Expansin_CellWall"/>
</dbReference>
<evidence type="ECO:0000313" key="2">
    <source>
        <dbReference type="EMBL" id="WUX51660.1"/>
    </source>
</evidence>
<dbReference type="EMBL" id="CP109495">
    <property type="protein sequence ID" value="WUX51660.1"/>
    <property type="molecule type" value="Genomic_DNA"/>
</dbReference>
<dbReference type="SUPFAM" id="SSF50685">
    <property type="entry name" value="Barwin-like endoglucanases"/>
    <property type="match status" value="1"/>
</dbReference>
<organism evidence="2 3">
    <name type="scientific">Streptomyces niveus</name>
    <name type="common">Streptomyces spheroides</name>
    <dbReference type="NCBI Taxonomy" id="193462"/>
    <lineage>
        <taxon>Bacteria</taxon>
        <taxon>Bacillati</taxon>
        <taxon>Actinomycetota</taxon>
        <taxon>Actinomycetes</taxon>
        <taxon>Kitasatosporales</taxon>
        <taxon>Streptomycetaceae</taxon>
        <taxon>Streptomyces</taxon>
    </lineage>
</organism>
<dbReference type="Gene3D" id="2.40.40.10">
    <property type="entry name" value="RlpA-like domain"/>
    <property type="match status" value="1"/>
</dbReference>
<reference evidence="2" key="1">
    <citation type="submission" date="2022-10" db="EMBL/GenBank/DDBJ databases">
        <title>The complete genomes of actinobacterial strains from the NBC collection.</title>
        <authorList>
            <person name="Joergensen T.S."/>
            <person name="Alvarez Arevalo M."/>
            <person name="Sterndorff E.B."/>
            <person name="Faurdal D."/>
            <person name="Vuksanovic O."/>
            <person name="Mourched A.-S."/>
            <person name="Charusanti P."/>
            <person name="Shaw S."/>
            <person name="Blin K."/>
            <person name="Weber T."/>
        </authorList>
    </citation>
    <scope>NUCLEOTIDE SEQUENCE</scope>
    <source>
        <strain evidence="2">NBC_01432</strain>
    </source>
</reference>
<dbReference type="RefSeq" id="WP_329075324.1">
    <property type="nucleotide sequence ID" value="NZ_CP109495.1"/>
</dbReference>
<evidence type="ECO:0000256" key="1">
    <source>
        <dbReference type="ARBA" id="ARBA00022729"/>
    </source>
</evidence>
<evidence type="ECO:0000313" key="3">
    <source>
        <dbReference type="Proteomes" id="UP001432209"/>
    </source>
</evidence>
<dbReference type="InterPro" id="IPR036749">
    <property type="entry name" value="Expansin_CBD_sf"/>
</dbReference>